<reference evidence="2 3" key="1">
    <citation type="submission" date="2018-05" db="EMBL/GenBank/DDBJ databases">
        <title>Coraliomargarita sinensis sp. nov., isolated from a marine solar saltern.</title>
        <authorList>
            <person name="Zhou L.Y."/>
        </authorList>
    </citation>
    <scope>NUCLEOTIDE SEQUENCE [LARGE SCALE GENOMIC DNA]</scope>
    <source>
        <strain evidence="2 3">WN38</strain>
    </source>
</reference>
<comment type="caution">
    <text evidence="2">The sequence shown here is derived from an EMBL/GenBank/DDBJ whole genome shotgun (WGS) entry which is preliminary data.</text>
</comment>
<accession>A0A317ZP22</accession>
<dbReference type="Gene3D" id="3.30.160.710">
    <property type="match status" value="4"/>
</dbReference>
<name>A0A317ZP22_9BACT</name>
<dbReference type="SUPFAM" id="SSF51126">
    <property type="entry name" value="Pectin lyase-like"/>
    <property type="match status" value="1"/>
</dbReference>
<evidence type="ECO:0000313" key="2">
    <source>
        <dbReference type="EMBL" id="PXA05628.1"/>
    </source>
</evidence>
<feature type="domain" description="Filamentous haemagglutinin FhaB/tRNA nuclease CdiA-like TPS" evidence="1">
    <location>
        <begin position="32"/>
        <end position="144"/>
    </location>
</feature>
<gene>
    <name evidence="2" type="ORF">DDZ13_01780</name>
</gene>
<protein>
    <recommendedName>
        <fullName evidence="1">Filamentous haemagglutinin FhaB/tRNA nuclease CdiA-like TPS domain-containing protein</fullName>
    </recommendedName>
</protein>
<sequence>MNSQPTKQKPSLWQRCCLGLFSSLLIFPAGSLRALPSGLDLSHGQLNLSGGGDSMQIDQLSPQAIANWESFSIGAGQSLDIQQPGVDAVLLNRVIGADPSRLMGQLTANGRVYLINPNGVLVGRNASVNTAEFMASALDVADADFLDGDDLSLSGDTPASVVNFGRITASNGDIILVAHTVENAGELKAENGVAALAAGQSIVLSPNGDQRILVKTGLAESDAQEGVVHRGLIEAAQAELKAAGGNVYELAVNQSGIIRATGVTERDGRVLITAEDGVIGHSGHLQAVNENGSGGEVLLGGDYLGGNPDIDNAANTVVTEGARIDVSATADQADAGRVIVWSERGTRFLGQIVGRGGAAGGDGAFAEVSGREYLDFRGSADLSAPFGEAGELLLDPAALTIQADGTETALSPGGDPFLFQDDDDINSDPISVLLVSTLESQLANSDVALQTSFAGGSIVVDDPVSWTSGNSLFFNSLGSVNVNANLDAGAGDIVFGLGFATGGGGLGGPGPTVDADLLVDAAASVTAGSVAVRRYFSGELVGNSNDGPMGQVDFGGQLVADTLDLQYAELEGFGASPGGIEGPVNFGNPNNQIGRLTTSQSSGRIRGPVTITDGSGGLIIDGQLNDIGGNIEIITDGDLTLAPDAMLSTSGGLSADIILAARNGSFINNATAGATVLSPNSFDPGITARFLIYSDNPTDIVKGGLVADPVYDKTYANNAPGSITQTGNRFLYRLAPTLTLTANDLSKTQGDPNPTLTYSVSGIVGDDAQADVFSGDPTLTTTADATSLIGAYKIDIATGSVVLSDYGYGLELADGILLVERDGLANLLITADDFSRFYGDANPTFTASYDGFVGGDDASVVTGLQFTTAANPQSGVGNYDIVPSGASATDYNINYANGTLTVNPRLLTIRALDLSKTYGDALPAFDADFDGLASFDTEADISGLRFASLAANERADVGSYDIDPRDAANPNYDITLESGTATVNPRPVTITAPEVSREYGVPNPTLVASGSNFVFAEFNSNLVDFNEVAVDADVATYTLTPTGYSDPNYAPSFVPGTLEVTPAPLELSADSFSREYGLANPNFTFTDGNYRLGQGFGDVFSDFQLSTSASEASSVGSYLIEFTATQTNLNYDVSLNDGTLTVNKAPLAIAPLPAQRLYGDADPDFDLQVISGLRNGDTKAVVRREEFQARAGRGFDVGEYPLELIFAEATNYELSFVDSTLTVLPRPLTITAEDVSREYGESNPVFTARFDNLYELDDASDFPGLSFDTPADERSIPQTYGITTGGATNTNYDISYGQGILTVTKAPLSLRLNDVSRVYGNGNDLALSQVTIDTADGFKLDDDLNDVSLSNFVTTAEQTSNIGGYPITQDVSSQKYEVTIDQPANLIVTKRPLTALIDLSAAERTRVYGDAPIDLTGSLILGNLADGDSAGSVLEVIDPTTVTSPIGEYDFQANLLDSNYELQSFANTNFFIQQKVVDLRFEDVSGFYGEGEPDFFAFLDTDFLVPGDTPQTVLAQPTADTTELTEVGTYAIDTSSINSNYGISSVTGSFEIQPRPLFVQLIDAKRVYGSTNPADYDPFLREDIDSGLLGTTPLDAVIEITGPAQTADAGTYPLTADLINTNYSLEQFIGELTVTPRPITAAHLTTYQRPYGAANPTPQSFVDASSNNPNSGVATFETIDDVLRLQFPGVQADVGEYTFAELIQTNPNYEVSLAPDLETALTITRRQLFLSAGNIFRVYGDPNRSLQVENTFSLSDTGIASFDALPDVAVVNLPAQDADVGRYEITFDIINDNYTAGAINSINPNQTGAPYVQIDPRPLKAILPGVDRLYGEPNVRDEVVLEDSSLPEFTSMDALFEVNLPAMDALPGSYDVVEVLSDANYNLEIIAGSENMEIRRRELLIEAENSFGYYGDSDFSAELAVSGDGFASIDDPSSVFRITALEDLDQDSRSGYYPIDAFEGDDDRYEITFEPGVFTILPRPVQLDIADEIKDFDSVEALNDYLAEGNRVVPAEVSNLRSGDTIDDVFPIIRYQIVDADVVPGLPIQPTPETVDVPDVAALLKDASRIGSGIELSSSVSPDPRVEISRSGDLPDATEGVVNRFVTVLDGYDTERDYVLTSVDNGLFRLRLPTTPQQEIERTEYNETVGVITFSPNFGSTDELLEGPDLSVSSREITIRGPNDPLPTLDSLFRGGDYEIGMDMIMHYVDAFMDSGEDYVFEEGSLFYEITRSTSGSKEDITPFRVRRFFERNADNPELLSYLAYPLAEYSEAFLERDPESYTQAESQFADLLGDHLAEVRDEVAAKMEEKKDAWIERENEKPNNMADLFGKDVPWDDFMSEAAGDYVVDMLETKAAGSVAGGAAAGGAAAAGTAAVASTLFPNSVGLGAAALGVKTSLTAGSVAAGPAAIVGVAVVGSIARGIQVFENEEKKQFYDDFQNSVGSSIDPQSFSLSSDSENEATLNKTILSGAIANMLYSG</sequence>
<dbReference type="Proteomes" id="UP000247099">
    <property type="component" value="Unassembled WGS sequence"/>
</dbReference>
<dbReference type="NCBIfam" id="TIGR01901">
    <property type="entry name" value="adhes_NPXG"/>
    <property type="match status" value="1"/>
</dbReference>
<keyword evidence="3" id="KW-1185">Reference proteome</keyword>
<evidence type="ECO:0000259" key="1">
    <source>
        <dbReference type="SMART" id="SM00912"/>
    </source>
</evidence>
<dbReference type="InterPro" id="IPR050909">
    <property type="entry name" value="Bact_Autotransporter_VF"/>
</dbReference>
<organism evidence="2 3">
    <name type="scientific">Coraliomargarita sinensis</name>
    <dbReference type="NCBI Taxonomy" id="2174842"/>
    <lineage>
        <taxon>Bacteria</taxon>
        <taxon>Pseudomonadati</taxon>
        <taxon>Verrucomicrobiota</taxon>
        <taxon>Opitutia</taxon>
        <taxon>Puniceicoccales</taxon>
        <taxon>Coraliomargaritaceae</taxon>
        <taxon>Coraliomargarita</taxon>
    </lineage>
</organism>
<dbReference type="InParanoid" id="A0A317ZP22"/>
<dbReference type="InterPro" id="IPR008638">
    <property type="entry name" value="FhaB/CdiA-like_TPS"/>
</dbReference>
<dbReference type="Pfam" id="PF18676">
    <property type="entry name" value="MBG_2"/>
    <property type="match status" value="9"/>
</dbReference>
<dbReference type="Pfam" id="PF05860">
    <property type="entry name" value="TPS"/>
    <property type="match status" value="1"/>
</dbReference>
<dbReference type="InterPro" id="IPR011050">
    <property type="entry name" value="Pectin_lyase_fold/virulence"/>
</dbReference>
<evidence type="ECO:0000313" key="3">
    <source>
        <dbReference type="Proteomes" id="UP000247099"/>
    </source>
</evidence>
<dbReference type="PANTHER" id="PTHR12338">
    <property type="entry name" value="AUTOTRANSPORTER"/>
    <property type="match status" value="1"/>
</dbReference>
<proteinExistence type="predicted"/>
<dbReference type="Gene3D" id="2.160.20.10">
    <property type="entry name" value="Single-stranded right-handed beta-helix, Pectin lyase-like"/>
    <property type="match status" value="1"/>
</dbReference>
<dbReference type="OrthoDB" id="218680at2"/>
<dbReference type="EMBL" id="QHJQ01000001">
    <property type="protein sequence ID" value="PXA05628.1"/>
    <property type="molecule type" value="Genomic_DNA"/>
</dbReference>
<dbReference type="SMART" id="SM00912">
    <property type="entry name" value="Haemagg_act"/>
    <property type="match status" value="1"/>
</dbReference>
<dbReference type="RefSeq" id="WP_110129707.1">
    <property type="nucleotide sequence ID" value="NZ_QHJQ01000001.1"/>
</dbReference>
<dbReference type="InterPro" id="IPR012334">
    <property type="entry name" value="Pectin_lyas_fold"/>
</dbReference>
<dbReference type="InterPro" id="IPR041286">
    <property type="entry name" value="MBG_2"/>
</dbReference>
<dbReference type="PANTHER" id="PTHR12338:SF5">
    <property type="entry name" value="ANTIGEN 43-RELATED"/>
    <property type="match status" value="1"/>
</dbReference>